<keyword evidence="3" id="KW-1185">Reference proteome</keyword>
<accession>A0ABU3MIJ9</accession>
<organism evidence="2 3">
    <name type="scientific">Roseomonas gilardii</name>
    <dbReference type="NCBI Taxonomy" id="257708"/>
    <lineage>
        <taxon>Bacteria</taxon>
        <taxon>Pseudomonadati</taxon>
        <taxon>Pseudomonadota</taxon>
        <taxon>Alphaproteobacteria</taxon>
        <taxon>Acetobacterales</taxon>
        <taxon>Roseomonadaceae</taxon>
        <taxon>Roseomonas</taxon>
    </lineage>
</organism>
<evidence type="ECO:0000313" key="2">
    <source>
        <dbReference type="EMBL" id="MDT8332826.1"/>
    </source>
</evidence>
<feature type="signal peptide" evidence="1">
    <location>
        <begin position="1"/>
        <end position="26"/>
    </location>
</feature>
<reference evidence="2 3" key="1">
    <citation type="journal article" date="2019" name="Microb. Pathog.">
        <title>Comparison of VITEK 2, MALDI-TOF MS, 16S rRNA gene sequencing, and whole-genome sequencing for identification of Roseomonas mucosa.</title>
        <authorList>
            <person name="Rudolph W.W."/>
            <person name="Gunzer F."/>
            <person name="Trauth M."/>
            <person name="Bunk B."/>
            <person name="Bigge R."/>
            <person name="Schrottner P."/>
        </authorList>
    </citation>
    <scope>NUCLEOTIDE SEQUENCE [LARGE SCALE GENOMIC DNA]</scope>
    <source>
        <strain evidence="2 3">DSM 103800</strain>
    </source>
</reference>
<dbReference type="EMBL" id="JAVVDO010000036">
    <property type="protein sequence ID" value="MDT8332826.1"/>
    <property type="molecule type" value="Genomic_DNA"/>
</dbReference>
<feature type="non-terminal residue" evidence="2">
    <location>
        <position position="91"/>
    </location>
</feature>
<comment type="caution">
    <text evidence="2">The sequence shown here is derived from an EMBL/GenBank/DDBJ whole genome shotgun (WGS) entry which is preliminary data.</text>
</comment>
<name>A0ABU3MIJ9_9PROT</name>
<evidence type="ECO:0000313" key="3">
    <source>
        <dbReference type="Proteomes" id="UP001258945"/>
    </source>
</evidence>
<sequence length="91" mass="9000">MRIDTTRGPLVAGLAVALLTAPAALAAAPRDCAGLTALAGPDLRIARVEALPAGQLPAENPGRAALTGAARAQAAMPAHCLVEGMIAPRQG</sequence>
<proteinExistence type="predicted"/>
<gene>
    <name evidence="2" type="ORF">RQ831_17355</name>
</gene>
<dbReference type="Proteomes" id="UP001258945">
    <property type="component" value="Unassembled WGS sequence"/>
</dbReference>
<dbReference type="GO" id="GO:0016787">
    <property type="term" value="F:hydrolase activity"/>
    <property type="evidence" value="ECO:0007669"/>
    <property type="project" value="UniProtKB-KW"/>
</dbReference>
<keyword evidence="1" id="KW-0732">Signal</keyword>
<feature type="chain" id="PRO_5046282051" evidence="1">
    <location>
        <begin position="27"/>
        <end position="91"/>
    </location>
</feature>
<keyword evidence="2" id="KW-0378">Hydrolase</keyword>
<protein>
    <submittedName>
        <fullName evidence="2">Tannase/feruloyl esterase family alpha/beta hydrolase</fullName>
    </submittedName>
</protein>
<evidence type="ECO:0000256" key="1">
    <source>
        <dbReference type="SAM" id="SignalP"/>
    </source>
</evidence>